<accession>A0A1W6WQ94</accession>
<protein>
    <submittedName>
        <fullName evidence="1">Uncharacterized protein</fullName>
    </submittedName>
</protein>
<sequence>MEKYLFYIKEKMAILYKEPMLEYNKYRFFYVLNKGCYKMCISQLFFLDGYVNFFVYSNNYKGIYNVYSFL</sequence>
<name>A0A1W6WQ94_BACTU</name>
<dbReference type="EMBL" id="CP021061">
    <property type="protein sequence ID" value="ARP58745.1"/>
    <property type="molecule type" value="Genomic_DNA"/>
</dbReference>
<evidence type="ECO:0000313" key="1">
    <source>
        <dbReference type="EMBL" id="ARP58745.1"/>
    </source>
</evidence>
<reference evidence="1 2" key="1">
    <citation type="submission" date="2017-04" db="EMBL/GenBank/DDBJ databases">
        <title>Complete Genome Sequence of Bacillus thuringiensis type Strain ATCC 10792.</title>
        <authorList>
            <person name="Oh D.-H."/>
            <person name="Park B.-J."/>
            <person name="Shuai W."/>
            <person name="Chelliah R."/>
        </authorList>
    </citation>
    <scope>NUCLEOTIDE SEQUENCE [LARGE SCALE GENOMIC DNA]</scope>
    <source>
        <strain evidence="1 2">ATCC 10792</strain>
    </source>
</reference>
<keyword evidence="2" id="KW-1185">Reference proteome</keyword>
<proteinExistence type="predicted"/>
<dbReference type="Proteomes" id="UP000194143">
    <property type="component" value="Chromosome"/>
</dbReference>
<dbReference type="AlphaFoldDB" id="A0A1W6WQ94"/>
<evidence type="ECO:0000313" key="2">
    <source>
        <dbReference type="Proteomes" id="UP000194143"/>
    </source>
</evidence>
<gene>
    <name evidence="1" type="ORF">CAB88_17455</name>
</gene>
<organism evidence="1 2">
    <name type="scientific">Bacillus thuringiensis</name>
    <dbReference type="NCBI Taxonomy" id="1428"/>
    <lineage>
        <taxon>Bacteria</taxon>
        <taxon>Bacillati</taxon>
        <taxon>Bacillota</taxon>
        <taxon>Bacilli</taxon>
        <taxon>Bacillales</taxon>
        <taxon>Bacillaceae</taxon>
        <taxon>Bacillus</taxon>
        <taxon>Bacillus cereus group</taxon>
    </lineage>
</organism>